<dbReference type="PRINTS" id="PR00313">
    <property type="entry name" value="CABNDNGRPT"/>
</dbReference>
<organism evidence="10 11">
    <name type="scientific">Pseudooceanicola algae</name>
    <dbReference type="NCBI Taxonomy" id="1537215"/>
    <lineage>
        <taxon>Bacteria</taxon>
        <taxon>Pseudomonadati</taxon>
        <taxon>Pseudomonadota</taxon>
        <taxon>Alphaproteobacteria</taxon>
        <taxon>Rhodobacterales</taxon>
        <taxon>Paracoccaceae</taxon>
        <taxon>Pseudooceanicola</taxon>
    </lineage>
</organism>
<evidence type="ECO:0000256" key="2">
    <source>
        <dbReference type="ARBA" id="ARBA00004613"/>
    </source>
</evidence>
<dbReference type="AlphaFoldDB" id="A0A418SHY5"/>
<dbReference type="GO" id="GO:0005576">
    <property type="term" value="C:extracellular region"/>
    <property type="evidence" value="ECO:0007669"/>
    <property type="project" value="UniProtKB-SubCell"/>
</dbReference>
<dbReference type="PROSITE" id="PS00330">
    <property type="entry name" value="HEMOLYSIN_CALCIUM"/>
    <property type="match status" value="4"/>
</dbReference>
<dbReference type="InterPro" id="IPR054215">
    <property type="entry name" value="DUF6923"/>
</dbReference>
<evidence type="ECO:0000256" key="7">
    <source>
        <dbReference type="ARBA" id="ARBA00023136"/>
    </source>
</evidence>
<dbReference type="Proteomes" id="UP000283786">
    <property type="component" value="Chromosome"/>
</dbReference>
<feature type="region of interest" description="Disordered" evidence="8">
    <location>
        <begin position="599"/>
        <end position="681"/>
    </location>
</feature>
<name>A0A418SHY5_9RHOB</name>
<dbReference type="GO" id="GO:0090729">
    <property type="term" value="F:toxin activity"/>
    <property type="evidence" value="ECO:0007669"/>
    <property type="project" value="UniProtKB-KW"/>
</dbReference>
<dbReference type="Gene3D" id="2.150.10.10">
    <property type="entry name" value="Serralysin-like metalloprotease, C-terminal"/>
    <property type="match status" value="4"/>
</dbReference>
<dbReference type="Pfam" id="PF21959">
    <property type="entry name" value="DUF6923"/>
    <property type="match status" value="1"/>
</dbReference>
<evidence type="ECO:0000256" key="8">
    <source>
        <dbReference type="SAM" id="MobiDB-lite"/>
    </source>
</evidence>
<keyword evidence="4" id="KW-0800">Toxin</keyword>
<evidence type="ECO:0000256" key="3">
    <source>
        <dbReference type="ARBA" id="ARBA00022525"/>
    </source>
</evidence>
<dbReference type="PRINTS" id="PR01488">
    <property type="entry name" value="RTXTOXINA"/>
</dbReference>
<dbReference type="GO" id="GO:0005509">
    <property type="term" value="F:calcium ion binding"/>
    <property type="evidence" value="ECO:0007669"/>
    <property type="project" value="InterPro"/>
</dbReference>
<comment type="subcellular location">
    <subcellularLocation>
        <location evidence="1">Membrane</location>
    </subcellularLocation>
    <subcellularLocation>
        <location evidence="2">Secreted</location>
    </subcellularLocation>
</comment>
<feature type="compositionally biased region" description="Low complexity" evidence="8">
    <location>
        <begin position="651"/>
        <end position="660"/>
    </location>
</feature>
<dbReference type="Pfam" id="PF00353">
    <property type="entry name" value="HemolysinCabind"/>
    <property type="match status" value="6"/>
</dbReference>
<evidence type="ECO:0000313" key="11">
    <source>
        <dbReference type="Proteomes" id="UP000283786"/>
    </source>
</evidence>
<accession>A0A418SHY5</accession>
<dbReference type="GO" id="GO:0016020">
    <property type="term" value="C:membrane"/>
    <property type="evidence" value="ECO:0007669"/>
    <property type="project" value="UniProtKB-SubCell"/>
</dbReference>
<keyword evidence="7" id="KW-0472">Membrane</keyword>
<reference evidence="10 11" key="1">
    <citation type="submission" date="2020-08" db="EMBL/GenBank/DDBJ databases">
        <title>Genome sequence of Rhodobacteraceae bacterium Lw-13e.</title>
        <authorList>
            <person name="Poehlein A."/>
            <person name="Wolter L."/>
            <person name="Daniel R."/>
            <person name="Brinkhoff T."/>
        </authorList>
    </citation>
    <scope>NUCLEOTIDE SEQUENCE [LARGE SCALE GENOMIC DNA]</scope>
    <source>
        <strain evidence="10 11">Lw-13e</strain>
    </source>
</reference>
<dbReference type="InterPro" id="IPR011049">
    <property type="entry name" value="Serralysin-like_metalloprot_C"/>
</dbReference>
<evidence type="ECO:0000259" key="9">
    <source>
        <dbReference type="Pfam" id="PF21959"/>
    </source>
</evidence>
<dbReference type="PANTHER" id="PTHR38340">
    <property type="entry name" value="S-LAYER PROTEIN"/>
    <property type="match status" value="1"/>
</dbReference>
<dbReference type="RefSeq" id="WP_231388664.1">
    <property type="nucleotide sequence ID" value="NZ_CP060436.1"/>
</dbReference>
<dbReference type="KEGG" id="palw:PSAL_017450"/>
<evidence type="ECO:0000256" key="4">
    <source>
        <dbReference type="ARBA" id="ARBA00022656"/>
    </source>
</evidence>
<feature type="region of interest" description="Disordered" evidence="8">
    <location>
        <begin position="566"/>
        <end position="587"/>
    </location>
</feature>
<dbReference type="InterPro" id="IPR018511">
    <property type="entry name" value="Hemolysin-typ_Ca-bd_CS"/>
</dbReference>
<proteinExistence type="predicted"/>
<evidence type="ECO:0000256" key="6">
    <source>
        <dbReference type="ARBA" id="ARBA00023026"/>
    </source>
</evidence>
<sequence length="813" mass="84078">MTQTSQINAFLGTSFDDAIQDGFQNDLGVLLDEDTDQIDFVNGREGDDVISTGLGHDLAAGDMVGDEWSFDGVRWVYDAAKVVVSDRDLTHSFDDTIETGAGNDVLLGNGGNDMLSSGAGDDIVNAGRGDDVVFGGDGADILNLEDGNDYAEGGLGADIVNGGAGDDVIYGDLKGDNLLVDATAAANTFSSLAASGGWTFQDDYGQDVIAQSASTEAGETYTIAFDLAANLSGGRSSAMVEVLWNGEVVETVQTTSGAYQTFEVDVESTGETGDLSFRAVEPDSGVDYNFDGPIISYDSTLVVDGAATDVAAFAAGQAKLYQVIGGQLNVFDTETKTYTAVGEQPDFLINATGFNVEDDLIYGVAKSAGTDSVGNAVGSTDIVAIDANGATYRIGEGFYGDFVGDFDDSGNLWTFHTTLDRVSVVDVSDRDADGNPAIQYFHFPAGMFKDRTFDMAYDASSEAFYAVVSPGSNGGNGKVVKIDVSAVDDGGQPTFTEVAITGTLYGDAMEQGMSSGAYGAVFFDGEGNLYYGLNKGDHDLDKGTDASGAIFKVNVDWSEGEAYSEFMSEAPSTGSNDGAADPRSSDPFAEIDADAAVLLREPTLTKVEGGNDSLRGGEGNDEIHGNEGDDEINGGTGNDTLYGDQGDDNISGAAGDDSAFGGVGNDSLRGEAGDDLLSGGEGTDYLSGGAGADELLGGAGSDKLVGGLGSDVIEGGAGDDHLWGGEWSADEASDTFVFSAGSGKDFVHDFEADIDLIDLTALEVDFATVMAATQDQGWATIINLGAFETAEAEDKIILKSVAMADLDESTFLV</sequence>
<gene>
    <name evidence="10" type="ORF">PSAL_017450</name>
</gene>
<dbReference type="InterPro" id="IPR050557">
    <property type="entry name" value="RTX_toxin/Mannuronan_C5-epim"/>
</dbReference>
<evidence type="ECO:0000256" key="1">
    <source>
        <dbReference type="ARBA" id="ARBA00004370"/>
    </source>
</evidence>
<dbReference type="SUPFAM" id="SSF51120">
    <property type="entry name" value="beta-Roll"/>
    <property type="match status" value="2"/>
</dbReference>
<keyword evidence="3" id="KW-0964">Secreted</keyword>
<dbReference type="EMBL" id="CP060436">
    <property type="protein sequence ID" value="QPM90506.1"/>
    <property type="molecule type" value="Genomic_DNA"/>
</dbReference>
<feature type="domain" description="DUF6923" evidence="9">
    <location>
        <begin position="332"/>
        <end position="580"/>
    </location>
</feature>
<keyword evidence="11" id="KW-1185">Reference proteome</keyword>
<keyword evidence="5" id="KW-0677">Repeat</keyword>
<dbReference type="InterPro" id="IPR003995">
    <property type="entry name" value="RTX_toxin_determinant-A"/>
</dbReference>
<protein>
    <recommendedName>
        <fullName evidence="9">DUF6923 domain-containing protein</fullName>
    </recommendedName>
</protein>
<keyword evidence="6" id="KW-0843">Virulence</keyword>
<dbReference type="InterPro" id="IPR001343">
    <property type="entry name" value="Hemolysn_Ca-bd"/>
</dbReference>
<dbReference type="PANTHER" id="PTHR38340:SF1">
    <property type="entry name" value="S-LAYER PROTEIN"/>
    <property type="match status" value="1"/>
</dbReference>
<evidence type="ECO:0000313" key="10">
    <source>
        <dbReference type="EMBL" id="QPM90506.1"/>
    </source>
</evidence>
<evidence type="ECO:0000256" key="5">
    <source>
        <dbReference type="ARBA" id="ARBA00022737"/>
    </source>
</evidence>